<evidence type="ECO:0000313" key="3">
    <source>
        <dbReference type="EMBL" id="KAK3505699.1"/>
    </source>
</evidence>
<evidence type="ECO:0000256" key="1">
    <source>
        <dbReference type="SAM" id="MobiDB-lite"/>
    </source>
</evidence>
<dbReference type="EMBL" id="JAUCMX010000631">
    <property type="protein sequence ID" value="KAK3505699.1"/>
    <property type="molecule type" value="Genomic_DNA"/>
</dbReference>
<gene>
    <name evidence="3" type="ORF">QTP70_004981</name>
</gene>
<proteinExistence type="predicted"/>
<dbReference type="AlphaFoldDB" id="A0AAE0PPS0"/>
<accession>A0AAE0PPS0</accession>
<feature type="transmembrane region" description="Helical" evidence="2">
    <location>
        <begin position="262"/>
        <end position="285"/>
    </location>
</feature>
<keyword evidence="2" id="KW-0472">Membrane</keyword>
<reference evidence="3" key="1">
    <citation type="submission" date="2023-06" db="EMBL/GenBank/DDBJ databases">
        <title>Male Hemibagrus guttatus genome.</title>
        <authorList>
            <person name="Bian C."/>
        </authorList>
    </citation>
    <scope>NUCLEOTIDE SEQUENCE</scope>
    <source>
        <strain evidence="3">Male_cb2023</strain>
        <tissue evidence="3">Muscle</tissue>
    </source>
</reference>
<keyword evidence="4" id="KW-1185">Reference proteome</keyword>
<evidence type="ECO:0000256" key="2">
    <source>
        <dbReference type="SAM" id="Phobius"/>
    </source>
</evidence>
<evidence type="ECO:0000313" key="4">
    <source>
        <dbReference type="Proteomes" id="UP001274896"/>
    </source>
</evidence>
<name>A0AAE0PPS0_9TELE</name>
<dbReference type="Proteomes" id="UP001274896">
    <property type="component" value="Unassembled WGS sequence"/>
</dbReference>
<feature type="compositionally biased region" description="Low complexity" evidence="1">
    <location>
        <begin position="146"/>
        <end position="156"/>
    </location>
</feature>
<feature type="region of interest" description="Disordered" evidence="1">
    <location>
        <begin position="129"/>
        <end position="210"/>
    </location>
</feature>
<organism evidence="3 4">
    <name type="scientific">Hemibagrus guttatus</name>
    <dbReference type="NCBI Taxonomy" id="175788"/>
    <lineage>
        <taxon>Eukaryota</taxon>
        <taxon>Metazoa</taxon>
        <taxon>Chordata</taxon>
        <taxon>Craniata</taxon>
        <taxon>Vertebrata</taxon>
        <taxon>Euteleostomi</taxon>
        <taxon>Actinopterygii</taxon>
        <taxon>Neopterygii</taxon>
        <taxon>Teleostei</taxon>
        <taxon>Ostariophysi</taxon>
        <taxon>Siluriformes</taxon>
        <taxon>Bagridae</taxon>
        <taxon>Hemibagrus</taxon>
    </lineage>
</organism>
<sequence length="303" mass="32547">MGLAGGSGAAGPLQGSCLQALLLAGFHCRWVYGRDLHRLCRLLGLLRPVLQIAGGGSAPWGCVWFLCLRWTRFLSRSISATRLGGPCHSRMRSAEDLSGSEDHLFRHCPSRKGTFADLFAEDLEAVAAPPRQQQEAPGSGTAREPGAVGEAGVSAEEAADHPEEQRPPPTESAGAEGDPRLESQPAEGQSAELTTTGGEASGGFGDTQSTWTPVDWEEALEGVEAAPSPVHPDWAMMEFTDSLTSGSPGPDWGTSSLRQMEAIMLLSLFHYFSIFSFLIICLWLSSHRWDSVAITINWVTLDQ</sequence>
<comment type="caution">
    <text evidence="3">The sequence shown here is derived from an EMBL/GenBank/DDBJ whole genome shotgun (WGS) entry which is preliminary data.</text>
</comment>
<protein>
    <submittedName>
        <fullName evidence="3">Uncharacterized protein</fullName>
    </submittedName>
</protein>
<keyword evidence="2" id="KW-1133">Transmembrane helix</keyword>
<keyword evidence="2" id="KW-0812">Transmembrane</keyword>